<name>A0AAW1LX25_POPJA</name>
<keyword evidence="2" id="KW-1133">Transmembrane helix</keyword>
<dbReference type="EMBL" id="JASPKY010000071">
    <property type="protein sequence ID" value="KAK9739787.1"/>
    <property type="molecule type" value="Genomic_DNA"/>
</dbReference>
<evidence type="ECO:0000313" key="3">
    <source>
        <dbReference type="EMBL" id="KAK9739787.1"/>
    </source>
</evidence>
<keyword evidence="2" id="KW-0472">Membrane</keyword>
<dbReference type="Proteomes" id="UP001458880">
    <property type="component" value="Unassembled WGS sequence"/>
</dbReference>
<sequence>MRRSVLQQQRSNIADGSNGKPGNSLKLGIQKNEILEETESTKQFHMVSNNDHILSVLLVLCEWLLPIISSSCVLMMVTDQRISNVAVPYENINLTKFSKDELGHMANYTNSSFHMEIENVLNKVYTIMKQINSTEYQEPFIVNTAQISDDNRYTCSDEGNGLRTYLFILIICYTLIITCSGNVTKLTASSCNLLIFATCWLPASLEIIIRKYIYNSSPSLVSELMLLTGTFNQIFVNILNAYSAKRISELMLLTGTFNQIFVNILNAYSAKRIKNVVTPHN</sequence>
<gene>
    <name evidence="3" type="ORF">QE152_g8736</name>
</gene>
<feature type="transmembrane region" description="Helical" evidence="2">
    <location>
        <begin position="220"/>
        <end position="242"/>
    </location>
</feature>
<comment type="caution">
    <text evidence="3">The sequence shown here is derived from an EMBL/GenBank/DDBJ whole genome shotgun (WGS) entry which is preliminary data.</text>
</comment>
<protein>
    <submittedName>
        <fullName evidence="3">Uncharacterized protein</fullName>
    </submittedName>
</protein>
<evidence type="ECO:0000256" key="1">
    <source>
        <dbReference type="SAM" id="MobiDB-lite"/>
    </source>
</evidence>
<feature type="transmembrane region" description="Helical" evidence="2">
    <location>
        <begin position="53"/>
        <end position="77"/>
    </location>
</feature>
<evidence type="ECO:0000256" key="2">
    <source>
        <dbReference type="SAM" id="Phobius"/>
    </source>
</evidence>
<reference evidence="3 4" key="1">
    <citation type="journal article" date="2024" name="BMC Genomics">
        <title>De novo assembly and annotation of Popillia japonica's genome with initial clues to its potential as an invasive pest.</title>
        <authorList>
            <person name="Cucini C."/>
            <person name="Boschi S."/>
            <person name="Funari R."/>
            <person name="Cardaioli E."/>
            <person name="Iannotti N."/>
            <person name="Marturano G."/>
            <person name="Paoli F."/>
            <person name="Bruttini M."/>
            <person name="Carapelli A."/>
            <person name="Frati F."/>
            <person name="Nardi F."/>
        </authorList>
    </citation>
    <scope>NUCLEOTIDE SEQUENCE [LARGE SCALE GENOMIC DNA]</scope>
    <source>
        <strain evidence="3">DMR45628</strain>
    </source>
</reference>
<keyword evidence="2" id="KW-0812">Transmembrane</keyword>
<feature type="transmembrane region" description="Helical" evidence="2">
    <location>
        <begin position="193"/>
        <end position="214"/>
    </location>
</feature>
<dbReference type="AlphaFoldDB" id="A0AAW1LX25"/>
<feature type="compositionally biased region" description="Polar residues" evidence="1">
    <location>
        <begin position="1"/>
        <end position="15"/>
    </location>
</feature>
<evidence type="ECO:0000313" key="4">
    <source>
        <dbReference type="Proteomes" id="UP001458880"/>
    </source>
</evidence>
<accession>A0AAW1LX25</accession>
<feature type="region of interest" description="Disordered" evidence="1">
    <location>
        <begin position="1"/>
        <end position="25"/>
    </location>
</feature>
<keyword evidence="4" id="KW-1185">Reference proteome</keyword>
<proteinExistence type="predicted"/>
<feature type="transmembrane region" description="Helical" evidence="2">
    <location>
        <begin position="162"/>
        <end position="181"/>
    </location>
</feature>
<organism evidence="3 4">
    <name type="scientific">Popillia japonica</name>
    <name type="common">Japanese beetle</name>
    <dbReference type="NCBI Taxonomy" id="7064"/>
    <lineage>
        <taxon>Eukaryota</taxon>
        <taxon>Metazoa</taxon>
        <taxon>Ecdysozoa</taxon>
        <taxon>Arthropoda</taxon>
        <taxon>Hexapoda</taxon>
        <taxon>Insecta</taxon>
        <taxon>Pterygota</taxon>
        <taxon>Neoptera</taxon>
        <taxon>Endopterygota</taxon>
        <taxon>Coleoptera</taxon>
        <taxon>Polyphaga</taxon>
        <taxon>Scarabaeiformia</taxon>
        <taxon>Scarabaeidae</taxon>
        <taxon>Rutelinae</taxon>
        <taxon>Popillia</taxon>
    </lineage>
</organism>